<protein>
    <submittedName>
        <fullName evidence="2">Uncharacterized protein</fullName>
    </submittedName>
</protein>
<feature type="compositionally biased region" description="Basic and acidic residues" evidence="1">
    <location>
        <begin position="66"/>
        <end position="75"/>
    </location>
</feature>
<keyword evidence="3" id="KW-1185">Reference proteome</keyword>
<evidence type="ECO:0000313" key="2">
    <source>
        <dbReference type="EMBL" id="KAK3303219.1"/>
    </source>
</evidence>
<organism evidence="2 3">
    <name type="scientific">Chaetomium strumarium</name>
    <dbReference type="NCBI Taxonomy" id="1170767"/>
    <lineage>
        <taxon>Eukaryota</taxon>
        <taxon>Fungi</taxon>
        <taxon>Dikarya</taxon>
        <taxon>Ascomycota</taxon>
        <taxon>Pezizomycotina</taxon>
        <taxon>Sordariomycetes</taxon>
        <taxon>Sordariomycetidae</taxon>
        <taxon>Sordariales</taxon>
        <taxon>Chaetomiaceae</taxon>
        <taxon>Chaetomium</taxon>
    </lineage>
</organism>
<dbReference type="RefSeq" id="XP_062718999.1">
    <property type="nucleotide sequence ID" value="XM_062863424.1"/>
</dbReference>
<feature type="region of interest" description="Disordered" evidence="1">
    <location>
        <begin position="49"/>
        <end position="138"/>
    </location>
</feature>
<name>A0AAJ0GNJ2_9PEZI</name>
<sequence length="343" mass="39097">MSDHYETMAKYLYDCGWETIAKRPLRHRDTNPEDTNMETRTFLNYLTVQDAGLPPPSRPTQAKSAVAEKARDPRKVSFAPDTQEPVARSRRYYSASPPPRSSTGSSERVAGPKRYSASPLRRLPGPSRPSSRSISPITSPRTFSSRAFKLSVPWPSQASPVEWYGVVPVLRDQATHAVLSHCAPWSWVSDPVPSAAEEQALWQQIVYRPIDLAAKLWALNRHNAGLRRSLESFATSLHIAANHASAAITSTLMIPPSRWWWWYQDHFEDWVWTMWSVRARLEKLLKALKKALARREEMVRLMDKIKALATELLLLAATAEPEPEPKPKHTLAVYVYYLLRLFK</sequence>
<reference evidence="2" key="1">
    <citation type="journal article" date="2023" name="Mol. Phylogenet. Evol.">
        <title>Genome-scale phylogeny and comparative genomics of the fungal order Sordariales.</title>
        <authorList>
            <person name="Hensen N."/>
            <person name="Bonometti L."/>
            <person name="Westerberg I."/>
            <person name="Brannstrom I.O."/>
            <person name="Guillou S."/>
            <person name="Cros-Aarteil S."/>
            <person name="Calhoun S."/>
            <person name="Haridas S."/>
            <person name="Kuo A."/>
            <person name="Mondo S."/>
            <person name="Pangilinan J."/>
            <person name="Riley R."/>
            <person name="LaButti K."/>
            <person name="Andreopoulos B."/>
            <person name="Lipzen A."/>
            <person name="Chen C."/>
            <person name="Yan M."/>
            <person name="Daum C."/>
            <person name="Ng V."/>
            <person name="Clum A."/>
            <person name="Steindorff A."/>
            <person name="Ohm R.A."/>
            <person name="Martin F."/>
            <person name="Silar P."/>
            <person name="Natvig D.O."/>
            <person name="Lalanne C."/>
            <person name="Gautier V."/>
            <person name="Ament-Velasquez S.L."/>
            <person name="Kruys A."/>
            <person name="Hutchinson M.I."/>
            <person name="Powell A.J."/>
            <person name="Barry K."/>
            <person name="Miller A.N."/>
            <person name="Grigoriev I.V."/>
            <person name="Debuchy R."/>
            <person name="Gladieux P."/>
            <person name="Hiltunen Thoren M."/>
            <person name="Johannesson H."/>
        </authorList>
    </citation>
    <scope>NUCLEOTIDE SEQUENCE</scope>
    <source>
        <strain evidence="2">CBS 333.67</strain>
    </source>
</reference>
<comment type="caution">
    <text evidence="2">The sequence shown here is derived from an EMBL/GenBank/DDBJ whole genome shotgun (WGS) entry which is preliminary data.</text>
</comment>
<proteinExistence type="predicted"/>
<dbReference type="Proteomes" id="UP001273166">
    <property type="component" value="Unassembled WGS sequence"/>
</dbReference>
<evidence type="ECO:0000313" key="3">
    <source>
        <dbReference type="Proteomes" id="UP001273166"/>
    </source>
</evidence>
<dbReference type="AlphaFoldDB" id="A0AAJ0GNJ2"/>
<reference evidence="2" key="2">
    <citation type="submission" date="2023-06" db="EMBL/GenBank/DDBJ databases">
        <authorList>
            <consortium name="Lawrence Berkeley National Laboratory"/>
            <person name="Mondo S.J."/>
            <person name="Hensen N."/>
            <person name="Bonometti L."/>
            <person name="Westerberg I."/>
            <person name="Brannstrom I.O."/>
            <person name="Guillou S."/>
            <person name="Cros-Aarteil S."/>
            <person name="Calhoun S."/>
            <person name="Haridas S."/>
            <person name="Kuo A."/>
            <person name="Pangilinan J."/>
            <person name="Riley R."/>
            <person name="Labutti K."/>
            <person name="Andreopoulos B."/>
            <person name="Lipzen A."/>
            <person name="Chen C."/>
            <person name="Yanf M."/>
            <person name="Daum C."/>
            <person name="Ng V."/>
            <person name="Clum A."/>
            <person name="Steindorff A."/>
            <person name="Ohm R."/>
            <person name="Martin F."/>
            <person name="Silar P."/>
            <person name="Natvig D."/>
            <person name="Lalanne C."/>
            <person name="Gautier V."/>
            <person name="Ament-Velasquez S.L."/>
            <person name="Kruys A."/>
            <person name="Hutchinson M.I."/>
            <person name="Powell A.J."/>
            <person name="Barry K."/>
            <person name="Miller A.N."/>
            <person name="Grigoriev I.V."/>
            <person name="Debuchy R."/>
            <person name="Gladieux P."/>
            <person name="Thoren M.H."/>
            <person name="Johannesson H."/>
        </authorList>
    </citation>
    <scope>NUCLEOTIDE SEQUENCE</scope>
    <source>
        <strain evidence="2">CBS 333.67</strain>
    </source>
</reference>
<dbReference type="GeneID" id="87882253"/>
<dbReference type="EMBL" id="JAUDZG010000006">
    <property type="protein sequence ID" value="KAK3303219.1"/>
    <property type="molecule type" value="Genomic_DNA"/>
</dbReference>
<accession>A0AAJ0GNJ2</accession>
<evidence type="ECO:0000256" key="1">
    <source>
        <dbReference type="SAM" id="MobiDB-lite"/>
    </source>
</evidence>
<feature type="compositionally biased region" description="Low complexity" evidence="1">
    <location>
        <begin position="118"/>
        <end position="138"/>
    </location>
</feature>
<gene>
    <name evidence="2" type="ORF">B0T15DRAFT_267502</name>
</gene>